<accession>A0A4Z1EDN8</accession>
<feature type="compositionally biased region" description="Polar residues" evidence="1">
    <location>
        <begin position="123"/>
        <end position="154"/>
    </location>
</feature>
<proteinExistence type="predicted"/>
<dbReference type="EMBL" id="PQXH01000136">
    <property type="protein sequence ID" value="TGO10396.1"/>
    <property type="molecule type" value="Genomic_DNA"/>
</dbReference>
<evidence type="ECO:0000313" key="3">
    <source>
        <dbReference type="Proteomes" id="UP000297777"/>
    </source>
</evidence>
<keyword evidence="3" id="KW-1185">Reference proteome</keyword>
<protein>
    <submittedName>
        <fullName evidence="2">Uncharacterized protein</fullName>
    </submittedName>
</protein>
<gene>
    <name evidence="2" type="ORF">BTUL_0136g00180</name>
</gene>
<organism evidence="2 3">
    <name type="scientific">Botrytis tulipae</name>
    <dbReference type="NCBI Taxonomy" id="87230"/>
    <lineage>
        <taxon>Eukaryota</taxon>
        <taxon>Fungi</taxon>
        <taxon>Dikarya</taxon>
        <taxon>Ascomycota</taxon>
        <taxon>Pezizomycotina</taxon>
        <taxon>Leotiomycetes</taxon>
        <taxon>Helotiales</taxon>
        <taxon>Sclerotiniaceae</taxon>
        <taxon>Botrytis</taxon>
    </lineage>
</organism>
<dbReference type="Proteomes" id="UP000297777">
    <property type="component" value="Unassembled WGS sequence"/>
</dbReference>
<feature type="region of interest" description="Disordered" evidence="1">
    <location>
        <begin position="1"/>
        <end position="209"/>
    </location>
</feature>
<feature type="compositionally biased region" description="Polar residues" evidence="1">
    <location>
        <begin position="74"/>
        <end position="113"/>
    </location>
</feature>
<feature type="compositionally biased region" description="Polar residues" evidence="1">
    <location>
        <begin position="29"/>
        <end position="43"/>
    </location>
</feature>
<sequence length="424" mass="46932">MSADSDEESSNENNGTKVSGWEGAKEANQADQADQSNDVTAKSRSPVASVKAEPIHSSDESVANFKQDREFTKAKTSSPRNRSVSIPQQNPTSGSYTPQPLDNKMNVPSTRAALSNGPVANPGQEQTIGFNVQIPNGHSQTPRMPHHAQQSRNYANPPPNAQRRNSNFQLFGEHSHNVPSGPRFQTIGSQSSRNSSLTTDTPRENALRMPGNISHAKYPHMDMPTAAHDNEAVKSTHSKSSSKAMNFSADQEISESNVPLHGVVMRQPNAYPHCGQCSTPYGAERGRNYVIDMGLELPLQDCEIRMRRFRNGAKTAYIVLWPHIKDNLSTDALTEVAYVAKFLKWFKGHFLLASGNIRSAYLEFASTYPRPHRTEQKNATLKDEALANFQAKTQSASKKHHSSRKRGREDMGDDSSGHVKRQYH</sequence>
<evidence type="ECO:0000313" key="2">
    <source>
        <dbReference type="EMBL" id="TGO10396.1"/>
    </source>
</evidence>
<feature type="compositionally biased region" description="Basic residues" evidence="1">
    <location>
        <begin position="397"/>
        <end position="406"/>
    </location>
</feature>
<feature type="compositionally biased region" description="Polar residues" evidence="1">
    <location>
        <begin position="186"/>
        <end position="200"/>
    </location>
</feature>
<name>A0A4Z1EDN8_9HELO</name>
<feature type="region of interest" description="Disordered" evidence="1">
    <location>
        <begin position="390"/>
        <end position="424"/>
    </location>
</feature>
<feature type="compositionally biased region" description="Acidic residues" evidence="1">
    <location>
        <begin position="1"/>
        <end position="10"/>
    </location>
</feature>
<dbReference type="AlphaFoldDB" id="A0A4Z1EDN8"/>
<reference evidence="2 3" key="1">
    <citation type="submission" date="2017-12" db="EMBL/GenBank/DDBJ databases">
        <title>Comparative genomics of Botrytis spp.</title>
        <authorList>
            <person name="Valero-Jimenez C.A."/>
            <person name="Tapia P."/>
            <person name="Veloso J."/>
            <person name="Silva-Moreno E."/>
            <person name="Staats M."/>
            <person name="Valdes J.H."/>
            <person name="Van Kan J.A.L."/>
        </authorList>
    </citation>
    <scope>NUCLEOTIDE SEQUENCE [LARGE SCALE GENOMIC DNA]</scope>
    <source>
        <strain evidence="2 3">Bt9001</strain>
    </source>
</reference>
<comment type="caution">
    <text evidence="2">The sequence shown here is derived from an EMBL/GenBank/DDBJ whole genome shotgun (WGS) entry which is preliminary data.</text>
</comment>
<evidence type="ECO:0000256" key="1">
    <source>
        <dbReference type="SAM" id="MobiDB-lite"/>
    </source>
</evidence>